<evidence type="ECO:0000313" key="11">
    <source>
        <dbReference type="EMBL" id="MCP9272884.1"/>
    </source>
</evidence>
<proteinExistence type="predicted"/>
<keyword evidence="3 9" id="KW-0812">Transmembrane</keyword>
<dbReference type="RefSeq" id="WP_255060128.1">
    <property type="nucleotide sequence ID" value="NZ_JANDBD010000004.1"/>
</dbReference>
<reference evidence="11 12" key="1">
    <citation type="submission" date="2022-06" db="EMBL/GenBank/DDBJ databases">
        <title>Mycolicibacterium sp. CAU 1645 isolated from seawater.</title>
        <authorList>
            <person name="Kim W."/>
        </authorList>
    </citation>
    <scope>NUCLEOTIDE SEQUENCE [LARGE SCALE GENOMIC DNA]</scope>
    <source>
        <strain evidence="11 12">CAU 1645</strain>
    </source>
</reference>
<accession>A0ABT1M155</accession>
<dbReference type="Pfam" id="PF22599">
    <property type="entry name" value="SecDF_P1_head"/>
    <property type="match status" value="1"/>
</dbReference>
<evidence type="ECO:0000256" key="7">
    <source>
        <dbReference type="ARBA" id="ARBA00023136"/>
    </source>
</evidence>
<organism evidence="11 12">
    <name type="scientific">Mycolicibacterium arenosum</name>
    <dbReference type="NCBI Taxonomy" id="2952157"/>
    <lineage>
        <taxon>Bacteria</taxon>
        <taxon>Bacillati</taxon>
        <taxon>Actinomycetota</taxon>
        <taxon>Actinomycetes</taxon>
        <taxon>Mycobacteriales</taxon>
        <taxon>Mycobacteriaceae</taxon>
        <taxon>Mycolicibacterium</taxon>
    </lineage>
</organism>
<feature type="region of interest" description="Disordered" evidence="8">
    <location>
        <begin position="134"/>
        <end position="153"/>
    </location>
</feature>
<evidence type="ECO:0000313" key="12">
    <source>
        <dbReference type="Proteomes" id="UP001651690"/>
    </source>
</evidence>
<protein>
    <recommendedName>
        <fullName evidence="10">SecDF P1 head subdomain domain-containing protein</fullName>
    </recommendedName>
</protein>
<feature type="region of interest" description="Disordered" evidence="8">
    <location>
        <begin position="50"/>
        <end position="74"/>
    </location>
</feature>
<dbReference type="EMBL" id="JANDBD010000004">
    <property type="protein sequence ID" value="MCP9272884.1"/>
    <property type="molecule type" value="Genomic_DNA"/>
</dbReference>
<evidence type="ECO:0000256" key="4">
    <source>
        <dbReference type="ARBA" id="ARBA00022927"/>
    </source>
</evidence>
<sequence>MSEPWPPAAPPARAQHGVAIRVIVVGVVVVLVGGYAALAYLSRDRWLGGAPTEDRTSVASTAFAPDGSTPSPDELDRARQVLADRGGALGDADVALDGTTLTVSVGGADESELKAIGRAGRLELRPVIHSIPTQAGTAAPPQQAPGAGPPQVVADEKSLRQSDDPNIQVLALQFQASRCGRADPLVGNDDPTLPLVTCSQDGAVVYLLSPSVINGDEVARATAGFDESYGEHVVDVEFTSAGAGTWGDFTAKHVGTQVAFTLDTAVVSAPEIREAIPGGRTQITGRFTESDAHGLASVLGHGTLPVTLVFDSADTAPGPPAAASTPVRVALAASGLLLALVVLGTVVYLVVAGRRRPAVSTERGAQ</sequence>
<dbReference type="InterPro" id="IPR054384">
    <property type="entry name" value="SecDF_P1_head"/>
</dbReference>
<evidence type="ECO:0000256" key="1">
    <source>
        <dbReference type="ARBA" id="ARBA00022448"/>
    </source>
</evidence>
<feature type="transmembrane region" description="Helical" evidence="9">
    <location>
        <begin position="20"/>
        <end position="41"/>
    </location>
</feature>
<keyword evidence="6" id="KW-0811">Translocation</keyword>
<keyword evidence="7 9" id="KW-0472">Membrane</keyword>
<dbReference type="Proteomes" id="UP001651690">
    <property type="component" value="Unassembled WGS sequence"/>
</dbReference>
<feature type="domain" description="SecDF P1 head subdomain" evidence="10">
    <location>
        <begin position="201"/>
        <end position="306"/>
    </location>
</feature>
<evidence type="ECO:0000256" key="2">
    <source>
        <dbReference type="ARBA" id="ARBA00022475"/>
    </source>
</evidence>
<keyword evidence="1" id="KW-0813">Transport</keyword>
<keyword evidence="4" id="KW-0653">Protein transport</keyword>
<dbReference type="InterPro" id="IPR022813">
    <property type="entry name" value="SecD/SecF_arch_bac"/>
</dbReference>
<feature type="transmembrane region" description="Helical" evidence="9">
    <location>
        <begin position="329"/>
        <end position="351"/>
    </location>
</feature>
<dbReference type="PANTHER" id="PTHR30081">
    <property type="entry name" value="PROTEIN-EXPORT MEMBRANE PROTEIN SEC"/>
    <property type="match status" value="1"/>
</dbReference>
<evidence type="ECO:0000256" key="6">
    <source>
        <dbReference type="ARBA" id="ARBA00023010"/>
    </source>
</evidence>
<comment type="caution">
    <text evidence="11">The sequence shown here is derived from an EMBL/GenBank/DDBJ whole genome shotgun (WGS) entry which is preliminary data.</text>
</comment>
<dbReference type="PANTHER" id="PTHR30081:SF1">
    <property type="entry name" value="PROTEIN TRANSLOCASE SUBUNIT SECD"/>
    <property type="match status" value="1"/>
</dbReference>
<dbReference type="Gene3D" id="3.30.70.3400">
    <property type="match status" value="1"/>
</dbReference>
<keyword evidence="12" id="KW-1185">Reference proteome</keyword>
<evidence type="ECO:0000256" key="3">
    <source>
        <dbReference type="ARBA" id="ARBA00022692"/>
    </source>
</evidence>
<dbReference type="Gene3D" id="3.30.1360.200">
    <property type="match status" value="1"/>
</dbReference>
<keyword evidence="5 9" id="KW-1133">Transmembrane helix</keyword>
<keyword evidence="2" id="KW-1003">Cell membrane</keyword>
<evidence type="ECO:0000256" key="9">
    <source>
        <dbReference type="SAM" id="Phobius"/>
    </source>
</evidence>
<evidence type="ECO:0000256" key="8">
    <source>
        <dbReference type="SAM" id="MobiDB-lite"/>
    </source>
</evidence>
<gene>
    <name evidence="11" type="ORF">NM203_11880</name>
</gene>
<evidence type="ECO:0000256" key="5">
    <source>
        <dbReference type="ARBA" id="ARBA00022989"/>
    </source>
</evidence>
<evidence type="ECO:0000259" key="10">
    <source>
        <dbReference type="Pfam" id="PF22599"/>
    </source>
</evidence>
<name>A0ABT1M155_9MYCO</name>